<dbReference type="PROSITE" id="PS51007">
    <property type="entry name" value="CYTC"/>
    <property type="match status" value="1"/>
</dbReference>
<evidence type="ECO:0000313" key="10">
    <source>
        <dbReference type="EMBL" id="MFC5068699.1"/>
    </source>
</evidence>
<feature type="repeat" description="WD" evidence="6">
    <location>
        <begin position="22"/>
        <end position="63"/>
    </location>
</feature>
<keyword evidence="8" id="KW-0732">Signal</keyword>
<keyword evidence="4" id="KW-0249">Electron transport</keyword>
<dbReference type="PANTHER" id="PTHR19879:SF9">
    <property type="entry name" value="TRANSCRIPTION INITIATION FACTOR TFIID SUBUNIT 5"/>
    <property type="match status" value="1"/>
</dbReference>
<feature type="repeat" description="WD" evidence="6">
    <location>
        <begin position="64"/>
        <end position="95"/>
    </location>
</feature>
<dbReference type="Pfam" id="PF00400">
    <property type="entry name" value="WD40"/>
    <property type="match status" value="5"/>
</dbReference>
<dbReference type="PROSITE" id="PS50082">
    <property type="entry name" value="WD_REPEATS_2"/>
    <property type="match status" value="5"/>
</dbReference>
<dbReference type="SUPFAM" id="SSF50978">
    <property type="entry name" value="WD40 repeat-like"/>
    <property type="match status" value="1"/>
</dbReference>
<dbReference type="InterPro" id="IPR036322">
    <property type="entry name" value="WD40_repeat_dom_sf"/>
</dbReference>
<organism evidence="10 11">
    <name type="scientific">Flaviflagellibacter deserti</name>
    <dbReference type="NCBI Taxonomy" id="2267266"/>
    <lineage>
        <taxon>Bacteria</taxon>
        <taxon>Pseudomonadati</taxon>
        <taxon>Pseudomonadota</taxon>
        <taxon>Alphaproteobacteria</taxon>
        <taxon>Hyphomicrobiales</taxon>
        <taxon>Flaviflagellibacter</taxon>
    </lineage>
</organism>
<evidence type="ECO:0000256" key="1">
    <source>
        <dbReference type="ARBA" id="ARBA00022448"/>
    </source>
</evidence>
<dbReference type="CDD" id="cd00200">
    <property type="entry name" value="WD40"/>
    <property type="match status" value="1"/>
</dbReference>
<feature type="repeat" description="WD" evidence="6">
    <location>
        <begin position="105"/>
        <end position="139"/>
    </location>
</feature>
<protein>
    <submittedName>
        <fullName evidence="10">C-type cytochrome</fullName>
    </submittedName>
</protein>
<feature type="signal peptide" evidence="8">
    <location>
        <begin position="1"/>
        <end position="19"/>
    </location>
</feature>
<comment type="caution">
    <text evidence="10">The sequence shown here is derived from an EMBL/GenBank/DDBJ whole genome shotgun (WGS) entry which is preliminary data.</text>
</comment>
<keyword evidence="6" id="KW-0853">WD repeat</keyword>
<dbReference type="SUPFAM" id="SSF46626">
    <property type="entry name" value="Cytochrome c"/>
    <property type="match status" value="1"/>
</dbReference>
<dbReference type="Gene3D" id="2.130.10.10">
    <property type="entry name" value="YVTN repeat-like/Quinoprotein amine dehydrogenase"/>
    <property type="match status" value="3"/>
</dbReference>
<evidence type="ECO:0000256" key="3">
    <source>
        <dbReference type="ARBA" id="ARBA00022723"/>
    </source>
</evidence>
<proteinExistence type="predicted"/>
<evidence type="ECO:0000256" key="6">
    <source>
        <dbReference type="PROSITE-ProRule" id="PRU00221"/>
    </source>
</evidence>
<dbReference type="SMART" id="SM00320">
    <property type="entry name" value="WD40"/>
    <property type="match status" value="6"/>
</dbReference>
<dbReference type="Gene3D" id="1.10.760.10">
    <property type="entry name" value="Cytochrome c-like domain"/>
    <property type="match status" value="1"/>
</dbReference>
<dbReference type="EMBL" id="JBHSJF010000006">
    <property type="protein sequence ID" value="MFC5068699.1"/>
    <property type="molecule type" value="Genomic_DNA"/>
</dbReference>
<keyword evidence="1" id="KW-0813">Transport</keyword>
<evidence type="ECO:0000256" key="7">
    <source>
        <dbReference type="PROSITE-ProRule" id="PRU00433"/>
    </source>
</evidence>
<dbReference type="InterPro" id="IPR002327">
    <property type="entry name" value="Cyt_c_1A/1B"/>
</dbReference>
<keyword evidence="5 7" id="KW-0408">Iron</keyword>
<reference evidence="11" key="1">
    <citation type="journal article" date="2019" name="Int. J. Syst. Evol. Microbiol.">
        <title>The Global Catalogue of Microorganisms (GCM) 10K type strain sequencing project: providing services to taxonomists for standard genome sequencing and annotation.</title>
        <authorList>
            <consortium name="The Broad Institute Genomics Platform"/>
            <consortium name="The Broad Institute Genome Sequencing Center for Infectious Disease"/>
            <person name="Wu L."/>
            <person name="Ma J."/>
        </authorList>
    </citation>
    <scope>NUCLEOTIDE SEQUENCE [LARGE SCALE GENOMIC DNA]</scope>
    <source>
        <strain evidence="11">CGMCC 1.16444</strain>
    </source>
</reference>
<keyword evidence="3 7" id="KW-0479">Metal-binding</keyword>
<feature type="repeat" description="WD" evidence="6">
    <location>
        <begin position="146"/>
        <end position="186"/>
    </location>
</feature>
<evidence type="ECO:0000256" key="4">
    <source>
        <dbReference type="ARBA" id="ARBA00022982"/>
    </source>
</evidence>
<keyword evidence="11" id="KW-1185">Reference proteome</keyword>
<feature type="repeat" description="WD" evidence="6">
    <location>
        <begin position="264"/>
        <end position="305"/>
    </location>
</feature>
<dbReference type="PRINTS" id="PR00604">
    <property type="entry name" value="CYTCHRMECIAB"/>
</dbReference>
<dbReference type="InterPro" id="IPR015943">
    <property type="entry name" value="WD40/YVTN_repeat-like_dom_sf"/>
</dbReference>
<name>A0ABV9Z5B3_9HYPH</name>
<dbReference type="PANTHER" id="PTHR19879">
    <property type="entry name" value="TRANSCRIPTION INITIATION FACTOR TFIID"/>
    <property type="match status" value="1"/>
</dbReference>
<evidence type="ECO:0000256" key="8">
    <source>
        <dbReference type="SAM" id="SignalP"/>
    </source>
</evidence>
<evidence type="ECO:0000256" key="2">
    <source>
        <dbReference type="ARBA" id="ARBA00022617"/>
    </source>
</evidence>
<evidence type="ECO:0000313" key="11">
    <source>
        <dbReference type="Proteomes" id="UP001595796"/>
    </source>
</evidence>
<sequence length="420" mass="44441">MRRAIIAGLFLISAFAAQAQELRGHGGPVRALAVSSDGKMAISGSFDSTAIVWSLERGAAQSVLQFHNGSVNAVAILPDGRYVTAGEDARIAIWKPGPSVPEIVLEGHTAPIAALAVSPDGRRLASAAWDGTVRVWPLEGGGAQVLEGHQGNVNGVGFLPDSRVASAGYDASLRIWSETNTPEIMRFPAPLNTLAVLPDGRVAVGGADGRLRVVDLTTKEMKEIEIGSTPVISIAIGTRRYASAVIGGVSAILSADRLEIERTLVGPGIPVWSLAFLPNGDELLTGGGDRIIRRWNAATGETIGPLVAGNPPDPLAGYADDPGAQVFRACVACHTLRPDEGLRAGPTLYGIMGRRIASVPGYPYSEAFRTLDIIWTPETVAKLFELGPHAYTPGTKMPEQTVNRPEDREALVRFLERVTK</sequence>
<evidence type="ECO:0000256" key="5">
    <source>
        <dbReference type="ARBA" id="ARBA00023004"/>
    </source>
</evidence>
<feature type="domain" description="Cytochrome c" evidence="9">
    <location>
        <begin position="318"/>
        <end position="419"/>
    </location>
</feature>
<gene>
    <name evidence="10" type="ORF">ACFPFW_11835</name>
</gene>
<feature type="chain" id="PRO_5047342918" evidence="8">
    <location>
        <begin position="20"/>
        <end position="420"/>
    </location>
</feature>
<dbReference type="PROSITE" id="PS50294">
    <property type="entry name" value="WD_REPEATS_REGION"/>
    <property type="match status" value="3"/>
</dbReference>
<dbReference type="InterPro" id="IPR001680">
    <property type="entry name" value="WD40_rpt"/>
</dbReference>
<evidence type="ECO:0000259" key="9">
    <source>
        <dbReference type="PROSITE" id="PS51007"/>
    </source>
</evidence>
<dbReference type="InterPro" id="IPR036909">
    <property type="entry name" value="Cyt_c-like_dom_sf"/>
</dbReference>
<accession>A0ABV9Z5B3</accession>
<dbReference type="InterPro" id="IPR009056">
    <property type="entry name" value="Cyt_c-like_dom"/>
</dbReference>
<dbReference type="Proteomes" id="UP001595796">
    <property type="component" value="Unassembled WGS sequence"/>
</dbReference>
<keyword evidence="2 7" id="KW-0349">Heme</keyword>
<dbReference type="RefSeq" id="WP_114956200.1">
    <property type="nucleotide sequence ID" value="NZ_JBHSJF010000006.1"/>
</dbReference>